<dbReference type="AlphaFoldDB" id="A0A5E7SFV3"/>
<keyword evidence="1" id="KW-1133">Transmembrane helix</keyword>
<gene>
    <name evidence="2" type="ORF">PS941_01101</name>
</gene>
<evidence type="ECO:0000256" key="1">
    <source>
        <dbReference type="SAM" id="Phobius"/>
    </source>
</evidence>
<organism evidence="2 3">
    <name type="scientific">Pseudomonas fluorescens</name>
    <dbReference type="NCBI Taxonomy" id="294"/>
    <lineage>
        <taxon>Bacteria</taxon>
        <taxon>Pseudomonadati</taxon>
        <taxon>Pseudomonadota</taxon>
        <taxon>Gammaproteobacteria</taxon>
        <taxon>Pseudomonadales</taxon>
        <taxon>Pseudomonadaceae</taxon>
        <taxon>Pseudomonas</taxon>
    </lineage>
</organism>
<name>A0A5E7SFV3_PSEFL</name>
<evidence type="ECO:0000313" key="3">
    <source>
        <dbReference type="Proteomes" id="UP000326452"/>
    </source>
</evidence>
<keyword evidence="1" id="KW-0472">Membrane</keyword>
<accession>A0A5E7SFV3</accession>
<keyword evidence="1" id="KW-0812">Transmembrane</keyword>
<feature type="transmembrane region" description="Helical" evidence="1">
    <location>
        <begin position="12"/>
        <end position="31"/>
    </location>
</feature>
<dbReference type="EMBL" id="CABVJC010000002">
    <property type="protein sequence ID" value="VVP84875.1"/>
    <property type="molecule type" value="Genomic_DNA"/>
</dbReference>
<evidence type="ECO:0000313" key="2">
    <source>
        <dbReference type="EMBL" id="VVP84875.1"/>
    </source>
</evidence>
<proteinExistence type="predicted"/>
<protein>
    <submittedName>
        <fullName evidence="2">Uncharacterized protein</fullName>
    </submittedName>
</protein>
<reference evidence="2 3" key="1">
    <citation type="submission" date="2019-09" db="EMBL/GenBank/DDBJ databases">
        <authorList>
            <person name="Chandra G."/>
            <person name="Truman W A."/>
        </authorList>
    </citation>
    <scope>NUCLEOTIDE SEQUENCE [LARGE SCALE GENOMIC DNA]</scope>
    <source>
        <strain evidence="2">PS941</strain>
    </source>
</reference>
<sequence length="51" mass="5932">MMLREAASAKVIFEWLVFGIGSIAFGMLVKIMGHELRRYFKCYQSWKFVAA</sequence>
<dbReference type="Proteomes" id="UP000326452">
    <property type="component" value="Unassembled WGS sequence"/>
</dbReference>